<organism evidence="1">
    <name type="scientific">Myoviridae sp. ctOAa14</name>
    <dbReference type="NCBI Taxonomy" id="2826646"/>
    <lineage>
        <taxon>Viruses</taxon>
        <taxon>Duplodnaviria</taxon>
        <taxon>Heunggongvirae</taxon>
        <taxon>Uroviricota</taxon>
        <taxon>Caudoviricetes</taxon>
    </lineage>
</organism>
<reference evidence="1" key="1">
    <citation type="journal article" date="2021" name="Proc. Natl. Acad. Sci. U.S.A.">
        <title>A Catalog of Tens of Thousands of Viruses from Human Metagenomes Reveals Hidden Associations with Chronic Diseases.</title>
        <authorList>
            <person name="Tisza M.J."/>
            <person name="Buck C.B."/>
        </authorList>
    </citation>
    <scope>NUCLEOTIDE SEQUENCE</scope>
    <source>
        <strain evidence="1">CtOAa14</strain>
    </source>
</reference>
<protein>
    <submittedName>
        <fullName evidence="1">Uncharacterized protein</fullName>
    </submittedName>
</protein>
<sequence length="79" mass="9086">MPSMSAYYVVKHVPTGDCFIVLKDVAKSLNPLHYDLRGYPTVRQFQTLEFIDTDEYVDDDEYMDNDAWEAEALARSATC</sequence>
<proteinExistence type="predicted"/>
<dbReference type="EMBL" id="BK014964">
    <property type="protein sequence ID" value="DAD84678.1"/>
    <property type="molecule type" value="Genomic_DNA"/>
</dbReference>
<name>A0A8S5MQT5_9CAUD</name>
<evidence type="ECO:0000313" key="1">
    <source>
        <dbReference type="EMBL" id="DAD84678.1"/>
    </source>
</evidence>
<accession>A0A8S5MQT5</accession>